<keyword evidence="3" id="KW-1185">Reference proteome</keyword>
<feature type="region of interest" description="Disordered" evidence="1">
    <location>
        <begin position="1"/>
        <end position="72"/>
    </location>
</feature>
<dbReference type="AlphaFoldDB" id="A0A3P7MAM4"/>
<reference evidence="2 3" key="1">
    <citation type="submission" date="2018-11" db="EMBL/GenBank/DDBJ databases">
        <authorList>
            <consortium name="Pathogen Informatics"/>
        </authorList>
    </citation>
    <scope>NUCLEOTIDE SEQUENCE [LARGE SCALE GENOMIC DNA]</scope>
</reference>
<feature type="compositionally biased region" description="Acidic residues" evidence="1">
    <location>
        <begin position="253"/>
        <end position="267"/>
    </location>
</feature>
<proteinExistence type="predicted"/>
<protein>
    <submittedName>
        <fullName evidence="2">Uncharacterized protein</fullName>
    </submittedName>
</protein>
<dbReference type="EMBL" id="UYRU01075957">
    <property type="protein sequence ID" value="VDN26444.1"/>
    <property type="molecule type" value="Genomic_DNA"/>
</dbReference>
<dbReference type="Proteomes" id="UP000281553">
    <property type="component" value="Unassembled WGS sequence"/>
</dbReference>
<organism evidence="2 3">
    <name type="scientific">Dibothriocephalus latus</name>
    <name type="common">Fish tapeworm</name>
    <name type="synonym">Diphyllobothrium latum</name>
    <dbReference type="NCBI Taxonomy" id="60516"/>
    <lineage>
        <taxon>Eukaryota</taxon>
        <taxon>Metazoa</taxon>
        <taxon>Spiralia</taxon>
        <taxon>Lophotrochozoa</taxon>
        <taxon>Platyhelminthes</taxon>
        <taxon>Cestoda</taxon>
        <taxon>Eucestoda</taxon>
        <taxon>Diphyllobothriidea</taxon>
        <taxon>Diphyllobothriidae</taxon>
        <taxon>Dibothriocephalus</taxon>
    </lineage>
</organism>
<accession>A0A3P7MAM4</accession>
<evidence type="ECO:0000313" key="2">
    <source>
        <dbReference type="EMBL" id="VDN26444.1"/>
    </source>
</evidence>
<dbReference type="OrthoDB" id="10468398at2759"/>
<feature type="compositionally biased region" description="Polar residues" evidence="1">
    <location>
        <begin position="26"/>
        <end position="42"/>
    </location>
</feature>
<name>A0A3P7MAM4_DIBLA</name>
<evidence type="ECO:0000313" key="3">
    <source>
        <dbReference type="Proteomes" id="UP000281553"/>
    </source>
</evidence>
<sequence length="414" mass="47485">MQANIRRGYRAPSRRPIQFSLHVEQPSATGSGKNRLQGTDSPQPRLLSGDVFGPRQRPKKPIQPRQTKSSHSGIFRRLWSCLPVKNSQRDKLRQRRTAEIIARSRLRESRFYFGDKSTETEVKSFDTKACQTLDWYGQPFDRLAVGYTNVNSCQPHRFNNLDDGNARRAMTENPKIAVEEASAGIGAQRSFYRNVRAAQPSLHYDYNDVFADEDGYAEDECVEGGEGYFIQTPALADGRLYRNADARGQGYENVDEDEEGEEEEARGDEEVQRSDFRRLYSPREFQDYFSYDDPAERSNYLRTRVLNEKMFRYDSWGTPATQATVRPVNAGLGRRFLTTDNCPLPPTQLSPFVSDRQKPIPLTPTNASYCSRGNLHFPTVQPRNYRQAYVPARRLPVPSERFNGRCLLSHRGAW</sequence>
<feature type="region of interest" description="Disordered" evidence="1">
    <location>
        <begin position="248"/>
        <end position="275"/>
    </location>
</feature>
<evidence type="ECO:0000256" key="1">
    <source>
        <dbReference type="SAM" id="MobiDB-lite"/>
    </source>
</evidence>
<gene>
    <name evidence="2" type="ORF">DILT_LOCUS14807</name>
</gene>